<reference evidence="2 3" key="1">
    <citation type="submission" date="2015-01" db="EMBL/GenBank/DDBJ databases">
        <title>Evolution of Trichinella species and genotypes.</title>
        <authorList>
            <person name="Korhonen P.K."/>
            <person name="Edoardo P."/>
            <person name="Giuseppe L.R."/>
            <person name="Gasser R.B."/>
        </authorList>
    </citation>
    <scope>NUCLEOTIDE SEQUENCE [LARGE SCALE GENOMIC DNA]</scope>
    <source>
        <strain evidence="2">ISS417</strain>
    </source>
</reference>
<protein>
    <recommendedName>
        <fullName evidence="1">PiggyBac transposable element-derived protein domain-containing protein</fullName>
    </recommendedName>
</protein>
<dbReference type="InterPro" id="IPR029526">
    <property type="entry name" value="PGBD"/>
</dbReference>
<sequence>MDTIANCMSRNRFETLLRFLHFSDNDKKASARPA</sequence>
<dbReference type="EMBL" id="JYDJ01003534">
    <property type="protein sequence ID" value="KRX29220.1"/>
    <property type="molecule type" value="Genomic_DNA"/>
</dbReference>
<proteinExistence type="predicted"/>
<dbReference type="AlphaFoldDB" id="A0A0V0SR09"/>
<keyword evidence="3" id="KW-1185">Reference proteome</keyword>
<feature type="domain" description="PiggyBac transposable element-derived protein" evidence="1">
    <location>
        <begin position="3"/>
        <end position="29"/>
    </location>
</feature>
<evidence type="ECO:0000313" key="2">
    <source>
        <dbReference type="EMBL" id="KRX29220.1"/>
    </source>
</evidence>
<accession>A0A0V0SR09</accession>
<name>A0A0V0SR09_9BILA</name>
<dbReference type="Proteomes" id="UP000055048">
    <property type="component" value="Unassembled WGS sequence"/>
</dbReference>
<organism evidence="2 3">
    <name type="scientific">Trichinella murrelli</name>
    <dbReference type="NCBI Taxonomy" id="144512"/>
    <lineage>
        <taxon>Eukaryota</taxon>
        <taxon>Metazoa</taxon>
        <taxon>Ecdysozoa</taxon>
        <taxon>Nematoda</taxon>
        <taxon>Enoplea</taxon>
        <taxon>Dorylaimia</taxon>
        <taxon>Trichinellida</taxon>
        <taxon>Trichinellidae</taxon>
        <taxon>Trichinella</taxon>
    </lineage>
</organism>
<gene>
    <name evidence="2" type="ORF">T05_7571</name>
</gene>
<dbReference type="Pfam" id="PF13843">
    <property type="entry name" value="DDE_Tnp_1_7"/>
    <property type="match status" value="1"/>
</dbReference>
<evidence type="ECO:0000313" key="3">
    <source>
        <dbReference type="Proteomes" id="UP000055048"/>
    </source>
</evidence>
<comment type="caution">
    <text evidence="2">The sequence shown here is derived from an EMBL/GenBank/DDBJ whole genome shotgun (WGS) entry which is preliminary data.</text>
</comment>
<evidence type="ECO:0000259" key="1">
    <source>
        <dbReference type="Pfam" id="PF13843"/>
    </source>
</evidence>